<organism evidence="1 2">
    <name type="scientific">Paramuricea clavata</name>
    <name type="common">Red gorgonian</name>
    <name type="synonym">Violescent sea-whip</name>
    <dbReference type="NCBI Taxonomy" id="317549"/>
    <lineage>
        <taxon>Eukaryota</taxon>
        <taxon>Metazoa</taxon>
        <taxon>Cnidaria</taxon>
        <taxon>Anthozoa</taxon>
        <taxon>Octocorallia</taxon>
        <taxon>Malacalcyonacea</taxon>
        <taxon>Plexauridae</taxon>
        <taxon>Paramuricea</taxon>
    </lineage>
</organism>
<dbReference type="PANTHER" id="PTHR47018">
    <property type="entry name" value="CXC DOMAIN-CONTAINING PROTEIN-RELATED"/>
    <property type="match status" value="1"/>
</dbReference>
<dbReference type="PANTHER" id="PTHR47018:SF3">
    <property type="entry name" value="MYCBP-ASSOCIATED PROTEIN"/>
    <property type="match status" value="1"/>
</dbReference>
<proteinExistence type="predicted"/>
<dbReference type="AlphaFoldDB" id="A0A6S7GGA5"/>
<protein>
    <submittedName>
        <fullName evidence="1">Uncharacterized protein</fullName>
    </submittedName>
</protein>
<evidence type="ECO:0000313" key="1">
    <source>
        <dbReference type="EMBL" id="CAB3986727.1"/>
    </source>
</evidence>
<reference evidence="1" key="1">
    <citation type="submission" date="2020-04" db="EMBL/GenBank/DDBJ databases">
        <authorList>
            <person name="Alioto T."/>
            <person name="Alioto T."/>
            <person name="Gomez Garrido J."/>
        </authorList>
    </citation>
    <scope>NUCLEOTIDE SEQUENCE</scope>
    <source>
        <strain evidence="1">A484AB</strain>
    </source>
</reference>
<keyword evidence="2" id="KW-1185">Reference proteome</keyword>
<sequence length="449" mass="50573">MPVHLAQMNALEQDDPVTWEALKAGEFVVAKSEVPFTCLFTDQTLEQKIKELKRHGAMVGLSQDETGLDRLVTTTPHLARIVKQYLNSFPKVSSSSHRNEHYQLSGCVSIRSRENALKLRHSIELHCTGNPFKEISPLKSLVSSVLVPEDAKDNILHFGEKGQKRFEEFVRERLLPTSKLSVWDSMKKFKLKTFSNWMAKTKVRVGDKVIKLRKECELLGRCLIIQGSQPELVPKLEETTGKYEMSVVPRSLCAVDGSLYIPTNKASLMHAVEAVEARSPVQSAAFLDVAPVTGYLLRVLIVDTMAVVQSMKKTPTMKNLSNLQEVFIKGMVVGYDECGVVFDRYLDQLLKNKTRQKRATTPIEFEIYPEMKLTMSLKEILSSSKTKSSVTSMFAQGLLEHFSNNSACKLVVVYGTKIKGQYFEEYHSHEEADTLIPHQVLATMADSHC</sequence>
<dbReference type="OrthoDB" id="5984884at2759"/>
<evidence type="ECO:0000313" key="2">
    <source>
        <dbReference type="Proteomes" id="UP001152795"/>
    </source>
</evidence>
<accession>A0A6S7GGA5</accession>
<comment type="caution">
    <text evidence="1">The sequence shown here is derived from an EMBL/GenBank/DDBJ whole genome shotgun (WGS) entry which is preliminary data.</text>
</comment>
<dbReference type="EMBL" id="CACRXK020001062">
    <property type="protein sequence ID" value="CAB3986727.1"/>
    <property type="molecule type" value="Genomic_DNA"/>
</dbReference>
<gene>
    <name evidence="1" type="ORF">PACLA_8A000275</name>
</gene>
<dbReference type="Proteomes" id="UP001152795">
    <property type="component" value="Unassembled WGS sequence"/>
</dbReference>
<name>A0A6S7GGA5_PARCT</name>